<name>A0ABR1IGT1_9HYPO</name>
<dbReference type="Proteomes" id="UP001498421">
    <property type="component" value="Unassembled WGS sequence"/>
</dbReference>
<dbReference type="EMBL" id="JAZAVK010000007">
    <property type="protein sequence ID" value="KAK7432063.1"/>
    <property type="molecule type" value="Genomic_DNA"/>
</dbReference>
<organism evidence="1 2">
    <name type="scientific">Neonectria magnoliae</name>
    <dbReference type="NCBI Taxonomy" id="2732573"/>
    <lineage>
        <taxon>Eukaryota</taxon>
        <taxon>Fungi</taxon>
        <taxon>Dikarya</taxon>
        <taxon>Ascomycota</taxon>
        <taxon>Pezizomycotina</taxon>
        <taxon>Sordariomycetes</taxon>
        <taxon>Hypocreomycetidae</taxon>
        <taxon>Hypocreales</taxon>
        <taxon>Nectriaceae</taxon>
        <taxon>Neonectria</taxon>
    </lineage>
</organism>
<sequence length="170" mass="18796">MCADWAGEVIHDTCEKAIEHLRSRHGAESALEERLRQVVLKGQFRKPAKGIPNALLNSFELIVTLVCAVPLLLEDIHCFYSYTVPKGKVNSLVLAKSIREKYQLLKDAGSATEALIKYAERSLVSALCSGRKEDMVKFFTSVGSHTLATQMVCVAWAGSELQALRGWMGE</sequence>
<protein>
    <submittedName>
        <fullName evidence="1">Uncharacterized protein</fullName>
    </submittedName>
</protein>
<accession>A0ABR1IGT1</accession>
<gene>
    <name evidence="1" type="ORF">QQZ08_001353</name>
</gene>
<reference evidence="1 2" key="1">
    <citation type="journal article" date="2025" name="Microbiol. Resour. Announc.">
        <title>Draft genome sequences for Neonectria magnoliae and Neonectria punicea, canker pathogens of Liriodendron tulipifera and Acer saccharum in West Virginia.</title>
        <authorList>
            <person name="Petronek H.M."/>
            <person name="Kasson M.T."/>
            <person name="Metheny A.M."/>
            <person name="Stauder C.M."/>
            <person name="Lovett B."/>
            <person name="Lynch S.C."/>
            <person name="Garnas J.R."/>
            <person name="Kasson L.R."/>
            <person name="Stajich J.E."/>
        </authorList>
    </citation>
    <scope>NUCLEOTIDE SEQUENCE [LARGE SCALE GENOMIC DNA]</scope>
    <source>
        <strain evidence="1 2">NRRL 64651</strain>
    </source>
</reference>
<keyword evidence="2" id="KW-1185">Reference proteome</keyword>
<evidence type="ECO:0000313" key="1">
    <source>
        <dbReference type="EMBL" id="KAK7432063.1"/>
    </source>
</evidence>
<evidence type="ECO:0000313" key="2">
    <source>
        <dbReference type="Proteomes" id="UP001498421"/>
    </source>
</evidence>
<comment type="caution">
    <text evidence="1">The sequence shown here is derived from an EMBL/GenBank/DDBJ whole genome shotgun (WGS) entry which is preliminary data.</text>
</comment>
<proteinExistence type="predicted"/>